<dbReference type="EMBL" id="AWWV01012131">
    <property type="protein sequence ID" value="OMO68941.1"/>
    <property type="molecule type" value="Genomic_DNA"/>
</dbReference>
<feature type="region of interest" description="Disordered" evidence="1">
    <location>
        <begin position="116"/>
        <end position="187"/>
    </location>
</feature>
<name>A0A1R3HF55_COCAP</name>
<keyword evidence="3" id="KW-1185">Reference proteome</keyword>
<protein>
    <submittedName>
        <fullName evidence="2">Uncharacterized protein</fullName>
    </submittedName>
</protein>
<accession>A0A1R3HF55</accession>
<gene>
    <name evidence="2" type="ORF">CCACVL1_19746</name>
</gene>
<sequence>MMEIRLVINDSGTLDMINVWEKYGDLNLYVKHDVNYHEFAPLYLAYGENAENPPVDGEGPEIVENAEDRETAEVLDGNENADGTSGVGENDINAADVEELIADGLELEDEVSRRKRAAEFSESSSTDSDDYPLDVQGDQMSTHGAREFRGRNDDDEYDSDDHGNVEEDNDGKVYLRNCGNVQYNSKE</sequence>
<dbReference type="Gramene" id="OMO68941">
    <property type="protein sequence ID" value="OMO68941"/>
    <property type="gene ID" value="CCACVL1_19746"/>
</dbReference>
<evidence type="ECO:0000256" key="1">
    <source>
        <dbReference type="SAM" id="MobiDB-lite"/>
    </source>
</evidence>
<dbReference type="Proteomes" id="UP000188268">
    <property type="component" value="Unassembled WGS sequence"/>
</dbReference>
<evidence type="ECO:0000313" key="3">
    <source>
        <dbReference type="Proteomes" id="UP000188268"/>
    </source>
</evidence>
<dbReference type="AlphaFoldDB" id="A0A1R3HF55"/>
<organism evidence="2 3">
    <name type="scientific">Corchorus capsularis</name>
    <name type="common">Jute</name>
    <dbReference type="NCBI Taxonomy" id="210143"/>
    <lineage>
        <taxon>Eukaryota</taxon>
        <taxon>Viridiplantae</taxon>
        <taxon>Streptophyta</taxon>
        <taxon>Embryophyta</taxon>
        <taxon>Tracheophyta</taxon>
        <taxon>Spermatophyta</taxon>
        <taxon>Magnoliopsida</taxon>
        <taxon>eudicotyledons</taxon>
        <taxon>Gunneridae</taxon>
        <taxon>Pentapetalae</taxon>
        <taxon>rosids</taxon>
        <taxon>malvids</taxon>
        <taxon>Malvales</taxon>
        <taxon>Malvaceae</taxon>
        <taxon>Grewioideae</taxon>
        <taxon>Apeibeae</taxon>
        <taxon>Corchorus</taxon>
    </lineage>
</organism>
<proteinExistence type="predicted"/>
<evidence type="ECO:0000313" key="2">
    <source>
        <dbReference type="EMBL" id="OMO68941.1"/>
    </source>
</evidence>
<comment type="caution">
    <text evidence="2">The sequence shown here is derived from an EMBL/GenBank/DDBJ whole genome shotgun (WGS) entry which is preliminary data.</text>
</comment>
<feature type="region of interest" description="Disordered" evidence="1">
    <location>
        <begin position="69"/>
        <end position="97"/>
    </location>
</feature>
<reference evidence="2 3" key="1">
    <citation type="submission" date="2013-09" db="EMBL/GenBank/DDBJ databases">
        <title>Corchorus capsularis genome sequencing.</title>
        <authorList>
            <person name="Alam M."/>
            <person name="Haque M.S."/>
            <person name="Islam M.S."/>
            <person name="Emdad E.M."/>
            <person name="Islam M.M."/>
            <person name="Ahmed B."/>
            <person name="Halim A."/>
            <person name="Hossen Q.M.M."/>
            <person name="Hossain M.Z."/>
            <person name="Ahmed R."/>
            <person name="Khan M.M."/>
            <person name="Islam R."/>
            <person name="Rashid M.M."/>
            <person name="Khan S.A."/>
            <person name="Rahman M.S."/>
            <person name="Alam M."/>
        </authorList>
    </citation>
    <scope>NUCLEOTIDE SEQUENCE [LARGE SCALE GENOMIC DNA]</scope>
    <source>
        <strain evidence="3">cv. CVL-1</strain>
        <tissue evidence="2">Whole seedling</tissue>
    </source>
</reference>
<feature type="compositionally biased region" description="Basic and acidic residues" evidence="1">
    <location>
        <begin position="160"/>
        <end position="173"/>
    </location>
</feature>